<accession>A0A450UPX1</accession>
<dbReference type="GO" id="GO:0016740">
    <property type="term" value="F:transferase activity"/>
    <property type="evidence" value="ECO:0007669"/>
    <property type="project" value="UniProtKB-KW"/>
</dbReference>
<dbReference type="Pfam" id="PF08780">
    <property type="entry name" value="NTase_sub_bind"/>
    <property type="match status" value="1"/>
</dbReference>
<dbReference type="InterPro" id="IPR010235">
    <property type="entry name" value="HepT"/>
</dbReference>
<protein>
    <submittedName>
        <fullName evidence="1">Nucleotidyltransferase substrate binding protein like</fullName>
    </submittedName>
</protein>
<sequence length="56" mass="6796">MTDTRWKQRFDNFDRAFVLLREVHDSGIDSLSQLEREGTIQRFEFAFELAWKTLED</sequence>
<dbReference type="Gene3D" id="1.20.120.330">
    <property type="entry name" value="Nucleotidyltransferases domain 2"/>
    <property type="match status" value="1"/>
</dbReference>
<evidence type="ECO:0000313" key="1">
    <source>
        <dbReference type="EMBL" id="VFJ94594.1"/>
    </source>
</evidence>
<dbReference type="EMBL" id="CAADFF010000060">
    <property type="protein sequence ID" value="VFJ94594.1"/>
    <property type="molecule type" value="Genomic_DNA"/>
</dbReference>
<dbReference type="AlphaFoldDB" id="A0A450UPX1"/>
<reference evidence="1" key="1">
    <citation type="submission" date="2019-02" db="EMBL/GenBank/DDBJ databases">
        <authorList>
            <person name="Gruber-Vodicka R. H."/>
            <person name="Seah K. B. B."/>
        </authorList>
    </citation>
    <scope>NUCLEOTIDE SEQUENCE</scope>
    <source>
        <strain evidence="1">BECK_M7</strain>
    </source>
</reference>
<keyword evidence="1" id="KW-0808">Transferase</keyword>
<proteinExistence type="predicted"/>
<dbReference type="SUPFAM" id="SSF81593">
    <property type="entry name" value="Nucleotidyltransferase substrate binding subunit/domain"/>
    <property type="match status" value="1"/>
</dbReference>
<gene>
    <name evidence="1" type="ORF">BECKLFY1418B_GA0070995_106020</name>
</gene>
<organism evidence="1">
    <name type="scientific">Candidatus Kentrum sp. LFY</name>
    <dbReference type="NCBI Taxonomy" id="2126342"/>
    <lineage>
        <taxon>Bacteria</taxon>
        <taxon>Pseudomonadati</taxon>
        <taxon>Pseudomonadota</taxon>
        <taxon>Gammaproteobacteria</taxon>
        <taxon>Candidatus Kentrum</taxon>
    </lineage>
</organism>
<name>A0A450UPX1_9GAMM</name>